<keyword evidence="1" id="KW-0472">Membrane</keyword>
<keyword evidence="1" id="KW-1133">Transmembrane helix</keyword>
<feature type="transmembrane region" description="Helical" evidence="1">
    <location>
        <begin position="44"/>
        <end position="69"/>
    </location>
</feature>
<proteinExistence type="predicted"/>
<evidence type="ECO:0008006" key="4">
    <source>
        <dbReference type="Google" id="ProtNLM"/>
    </source>
</evidence>
<dbReference type="Proteomes" id="UP000287996">
    <property type="component" value="Unassembled WGS sequence"/>
</dbReference>
<evidence type="ECO:0000256" key="1">
    <source>
        <dbReference type="SAM" id="Phobius"/>
    </source>
</evidence>
<dbReference type="Pfam" id="PF11174">
    <property type="entry name" value="DUF2970"/>
    <property type="match status" value="1"/>
</dbReference>
<comment type="caution">
    <text evidence="2">The sequence shown here is derived from an EMBL/GenBank/DDBJ whole genome shotgun (WGS) entry which is preliminary data.</text>
</comment>
<dbReference type="InterPro" id="IPR021344">
    <property type="entry name" value="DUF2970"/>
</dbReference>
<protein>
    <recommendedName>
        <fullName evidence="4">DUF2970 domain-containing protein</fullName>
    </recommendedName>
</protein>
<dbReference type="AlphaFoldDB" id="A0A432ZF36"/>
<dbReference type="EMBL" id="PIQH01000013">
    <property type="protein sequence ID" value="RUO76576.1"/>
    <property type="molecule type" value="Genomic_DNA"/>
</dbReference>
<accession>A0A432ZF36</accession>
<reference evidence="2 3" key="1">
    <citation type="journal article" date="2011" name="Front. Microbiol.">
        <title>Genomic signatures of strain selection and enhancement in Bacillus atrophaeus var. globigii, a historical biowarfare simulant.</title>
        <authorList>
            <person name="Gibbons H.S."/>
            <person name="Broomall S.M."/>
            <person name="McNew L.A."/>
            <person name="Daligault H."/>
            <person name="Chapman C."/>
            <person name="Bruce D."/>
            <person name="Karavis M."/>
            <person name="Krepps M."/>
            <person name="McGregor P.A."/>
            <person name="Hong C."/>
            <person name="Park K.H."/>
            <person name="Akmal A."/>
            <person name="Feldman A."/>
            <person name="Lin J.S."/>
            <person name="Chang W.E."/>
            <person name="Higgs B.W."/>
            <person name="Demirev P."/>
            <person name="Lindquist J."/>
            <person name="Liem A."/>
            <person name="Fochler E."/>
            <person name="Read T.D."/>
            <person name="Tapia R."/>
            <person name="Johnson S."/>
            <person name="Bishop-Lilly K.A."/>
            <person name="Detter C."/>
            <person name="Han C."/>
            <person name="Sozhamannan S."/>
            <person name="Rosenzweig C.N."/>
            <person name="Skowronski E.W."/>
        </authorList>
    </citation>
    <scope>NUCLEOTIDE SEQUENCE [LARGE SCALE GENOMIC DNA]</scope>
    <source>
        <strain evidence="2 3">CC-PW-9</strain>
    </source>
</reference>
<keyword evidence="3" id="KW-1185">Reference proteome</keyword>
<sequence>MTESSQQSPQKPSLLDVFFSVVAAFFGVQSQRNRVRDFSQGSPLPYIIVGVIMAAILVGGLILLVNIILANSQLN</sequence>
<keyword evidence="1" id="KW-0812">Transmembrane</keyword>
<feature type="transmembrane region" description="Helical" evidence="1">
    <location>
        <begin position="12"/>
        <end position="32"/>
    </location>
</feature>
<evidence type="ECO:0000313" key="2">
    <source>
        <dbReference type="EMBL" id="RUO76576.1"/>
    </source>
</evidence>
<gene>
    <name evidence="2" type="ORF">CWI84_11285</name>
</gene>
<dbReference type="RefSeq" id="WP_126842695.1">
    <property type="nucleotide sequence ID" value="NZ_PIQH01000013.1"/>
</dbReference>
<name>A0A432ZF36_9GAMM</name>
<organism evidence="2 3">
    <name type="scientific">Idiomarina tyrosinivorans</name>
    <dbReference type="NCBI Taxonomy" id="1445662"/>
    <lineage>
        <taxon>Bacteria</taxon>
        <taxon>Pseudomonadati</taxon>
        <taxon>Pseudomonadota</taxon>
        <taxon>Gammaproteobacteria</taxon>
        <taxon>Alteromonadales</taxon>
        <taxon>Idiomarinaceae</taxon>
        <taxon>Idiomarina</taxon>
    </lineage>
</organism>
<evidence type="ECO:0000313" key="3">
    <source>
        <dbReference type="Proteomes" id="UP000287996"/>
    </source>
</evidence>